<evidence type="ECO:0000256" key="1">
    <source>
        <dbReference type="SAM" id="MobiDB-lite"/>
    </source>
</evidence>
<dbReference type="Proteomes" id="UP001166286">
    <property type="component" value="Unassembled WGS sequence"/>
</dbReference>
<name>A0AA39V5L6_9LECA</name>
<gene>
    <name evidence="2" type="ORF">JMJ35_000217</name>
</gene>
<comment type="caution">
    <text evidence="2">The sequence shown here is derived from an EMBL/GenBank/DDBJ whole genome shotgun (WGS) entry which is preliminary data.</text>
</comment>
<dbReference type="EMBL" id="JAFEKC020000001">
    <property type="protein sequence ID" value="KAK0517062.1"/>
    <property type="molecule type" value="Genomic_DNA"/>
</dbReference>
<reference evidence="2" key="1">
    <citation type="submission" date="2023-03" db="EMBL/GenBank/DDBJ databases">
        <title>Complete genome of Cladonia borealis.</title>
        <authorList>
            <person name="Park H."/>
        </authorList>
    </citation>
    <scope>NUCLEOTIDE SEQUENCE</scope>
    <source>
        <strain evidence="2">ANT050790</strain>
    </source>
</reference>
<organism evidence="2 3">
    <name type="scientific">Cladonia borealis</name>
    <dbReference type="NCBI Taxonomy" id="184061"/>
    <lineage>
        <taxon>Eukaryota</taxon>
        <taxon>Fungi</taxon>
        <taxon>Dikarya</taxon>
        <taxon>Ascomycota</taxon>
        <taxon>Pezizomycotina</taxon>
        <taxon>Lecanoromycetes</taxon>
        <taxon>OSLEUM clade</taxon>
        <taxon>Lecanoromycetidae</taxon>
        <taxon>Lecanorales</taxon>
        <taxon>Lecanorineae</taxon>
        <taxon>Cladoniaceae</taxon>
        <taxon>Cladonia</taxon>
    </lineage>
</organism>
<evidence type="ECO:0000313" key="2">
    <source>
        <dbReference type="EMBL" id="KAK0517062.1"/>
    </source>
</evidence>
<feature type="region of interest" description="Disordered" evidence="1">
    <location>
        <begin position="180"/>
        <end position="204"/>
    </location>
</feature>
<evidence type="ECO:0000313" key="3">
    <source>
        <dbReference type="Proteomes" id="UP001166286"/>
    </source>
</evidence>
<accession>A0AA39V5L6</accession>
<protein>
    <submittedName>
        <fullName evidence="2">Uncharacterized protein</fullName>
    </submittedName>
</protein>
<proteinExistence type="predicted"/>
<sequence>MARDKELSVWIEIVRYATDKTEYAGDDHRFMLHVFSPFKDTLPMYDRAEADKKFEEDLKWHLEHFNMPAWNRILEKLVHVDEDDGLRVAMEQLMAMEVYSPRPHRVCLELYPEVFRNFKPPPEIDHITMEGMVQVLVDIIYKARKWENEDRGSESAREAWQRMAEMPHVSKLYEQDWEDSKARVGPKTDDQSDFLKSIHKSVRI</sequence>
<dbReference type="AlphaFoldDB" id="A0AA39V5L6"/>
<feature type="compositionally biased region" description="Basic and acidic residues" evidence="1">
    <location>
        <begin position="180"/>
        <end position="190"/>
    </location>
</feature>
<keyword evidence="3" id="KW-1185">Reference proteome</keyword>